<gene>
    <name evidence="4" type="ORF">D9758_014630</name>
</gene>
<dbReference type="InterPro" id="IPR001878">
    <property type="entry name" value="Znf_CCHC"/>
</dbReference>
<dbReference type="AlphaFoldDB" id="A0A8H5CYM2"/>
<organism evidence="4 5">
    <name type="scientific">Tetrapyrgos nigripes</name>
    <dbReference type="NCBI Taxonomy" id="182062"/>
    <lineage>
        <taxon>Eukaryota</taxon>
        <taxon>Fungi</taxon>
        <taxon>Dikarya</taxon>
        <taxon>Basidiomycota</taxon>
        <taxon>Agaricomycotina</taxon>
        <taxon>Agaricomycetes</taxon>
        <taxon>Agaricomycetidae</taxon>
        <taxon>Agaricales</taxon>
        <taxon>Marasmiineae</taxon>
        <taxon>Marasmiaceae</taxon>
        <taxon>Tetrapyrgos</taxon>
    </lineage>
</organism>
<dbReference type="Proteomes" id="UP000559256">
    <property type="component" value="Unassembled WGS sequence"/>
</dbReference>
<keyword evidence="1" id="KW-0863">Zinc-finger</keyword>
<dbReference type="PROSITE" id="PS50158">
    <property type="entry name" value="ZF_CCHC"/>
    <property type="match status" value="1"/>
</dbReference>
<name>A0A8H5CYM2_9AGAR</name>
<dbReference type="OrthoDB" id="2355984at2759"/>
<evidence type="ECO:0000313" key="4">
    <source>
        <dbReference type="EMBL" id="KAF5349448.1"/>
    </source>
</evidence>
<sequence length="326" mass="35152">MNHSVHMAPKLDGDSTASSSTASPFHSSNNPGTAPPPDSTSTNSFPTSSLSPLNNTPPNPTVPNPGQSTGGNAPPASTPLAWGEHMHWEFTSVREIFHLRAQITESRDLCFCDFGQFLDLKSSHINDTGSCVEDTPVTTPKATWTSPIKSNISCNNWNVGHCTAGPGSCSRLHICNACEQPGHRSSNCPHMPNKAPSLSAMAPAPQTLSMYAVFMSSHINPCSINNYLSGITSELEVHYPEVCQAQNSSLVTRTMAGCLHQWGSPVNRKLPLTHEQLDIIINSLSTSTSHDDFLFKAMIWSVLRASSKPGVGRVARFKVVMKQETS</sequence>
<keyword evidence="1" id="KW-0862">Zinc</keyword>
<evidence type="ECO:0000313" key="5">
    <source>
        <dbReference type="Proteomes" id="UP000559256"/>
    </source>
</evidence>
<keyword evidence="1" id="KW-0479">Metal-binding</keyword>
<comment type="caution">
    <text evidence="4">The sequence shown here is derived from an EMBL/GenBank/DDBJ whole genome shotgun (WGS) entry which is preliminary data.</text>
</comment>
<evidence type="ECO:0000259" key="3">
    <source>
        <dbReference type="PROSITE" id="PS50158"/>
    </source>
</evidence>
<accession>A0A8H5CYM2</accession>
<dbReference type="EMBL" id="JAACJM010000080">
    <property type="protein sequence ID" value="KAF5349448.1"/>
    <property type="molecule type" value="Genomic_DNA"/>
</dbReference>
<evidence type="ECO:0000256" key="2">
    <source>
        <dbReference type="SAM" id="MobiDB-lite"/>
    </source>
</evidence>
<feature type="region of interest" description="Disordered" evidence="2">
    <location>
        <begin position="1"/>
        <end position="80"/>
    </location>
</feature>
<proteinExistence type="predicted"/>
<dbReference type="GO" id="GO:0008270">
    <property type="term" value="F:zinc ion binding"/>
    <property type="evidence" value="ECO:0007669"/>
    <property type="project" value="UniProtKB-KW"/>
</dbReference>
<feature type="domain" description="CCHC-type" evidence="3">
    <location>
        <begin position="175"/>
        <end position="189"/>
    </location>
</feature>
<dbReference type="GO" id="GO:0003676">
    <property type="term" value="F:nucleic acid binding"/>
    <property type="evidence" value="ECO:0007669"/>
    <property type="project" value="InterPro"/>
</dbReference>
<protein>
    <recommendedName>
        <fullName evidence="3">CCHC-type domain-containing protein</fullName>
    </recommendedName>
</protein>
<reference evidence="4 5" key="1">
    <citation type="journal article" date="2020" name="ISME J.">
        <title>Uncovering the hidden diversity of litter-decomposition mechanisms in mushroom-forming fungi.</title>
        <authorList>
            <person name="Floudas D."/>
            <person name="Bentzer J."/>
            <person name="Ahren D."/>
            <person name="Johansson T."/>
            <person name="Persson P."/>
            <person name="Tunlid A."/>
        </authorList>
    </citation>
    <scope>NUCLEOTIDE SEQUENCE [LARGE SCALE GENOMIC DNA]</scope>
    <source>
        <strain evidence="4 5">CBS 291.85</strain>
    </source>
</reference>
<evidence type="ECO:0000256" key="1">
    <source>
        <dbReference type="PROSITE-ProRule" id="PRU00047"/>
    </source>
</evidence>
<keyword evidence="5" id="KW-1185">Reference proteome</keyword>